<dbReference type="Pfam" id="PF00008">
    <property type="entry name" value="EGF"/>
    <property type="match status" value="1"/>
</dbReference>
<evidence type="ECO:0000256" key="1">
    <source>
        <dbReference type="ARBA" id="ARBA00022536"/>
    </source>
</evidence>
<keyword evidence="1 4" id="KW-0245">EGF-like domain</keyword>
<evidence type="ECO:0000256" key="4">
    <source>
        <dbReference type="PROSITE-ProRule" id="PRU00076"/>
    </source>
</evidence>
<dbReference type="GO" id="GO:0005509">
    <property type="term" value="F:calcium ion binding"/>
    <property type="evidence" value="ECO:0007669"/>
    <property type="project" value="InterPro"/>
</dbReference>
<keyword evidence="5" id="KW-0812">Transmembrane</keyword>
<organism evidence="7 8">
    <name type="scientific">Rotaria sordida</name>
    <dbReference type="NCBI Taxonomy" id="392033"/>
    <lineage>
        <taxon>Eukaryota</taxon>
        <taxon>Metazoa</taxon>
        <taxon>Spiralia</taxon>
        <taxon>Gnathifera</taxon>
        <taxon>Rotifera</taxon>
        <taxon>Eurotatoria</taxon>
        <taxon>Bdelloidea</taxon>
        <taxon>Philodinida</taxon>
        <taxon>Philodinidae</taxon>
        <taxon>Rotaria</taxon>
    </lineage>
</organism>
<dbReference type="PROSITE" id="PS01186">
    <property type="entry name" value="EGF_2"/>
    <property type="match status" value="1"/>
</dbReference>
<keyword evidence="5" id="KW-0472">Membrane</keyword>
<dbReference type="Proteomes" id="UP000663864">
    <property type="component" value="Unassembled WGS sequence"/>
</dbReference>
<feature type="disulfide bond" evidence="4">
    <location>
        <begin position="140"/>
        <end position="149"/>
    </location>
</feature>
<evidence type="ECO:0000313" key="7">
    <source>
        <dbReference type="EMBL" id="CAF1332299.1"/>
    </source>
</evidence>
<dbReference type="InterPro" id="IPR001881">
    <property type="entry name" value="EGF-like_Ca-bd_dom"/>
</dbReference>
<dbReference type="EMBL" id="CAJNOT010002635">
    <property type="protein sequence ID" value="CAF1332299.1"/>
    <property type="molecule type" value="Genomic_DNA"/>
</dbReference>
<dbReference type="InterPro" id="IPR051022">
    <property type="entry name" value="Notch_Cell-Fate_Det"/>
</dbReference>
<comment type="caution">
    <text evidence="4">Lacks conserved residue(s) required for the propagation of feature annotation.</text>
</comment>
<dbReference type="PROSITE" id="PS50026">
    <property type="entry name" value="EGF_3"/>
    <property type="match status" value="2"/>
</dbReference>
<proteinExistence type="predicted"/>
<evidence type="ECO:0000256" key="2">
    <source>
        <dbReference type="ARBA" id="ARBA00022737"/>
    </source>
</evidence>
<keyword evidence="3 4" id="KW-1015">Disulfide bond</keyword>
<gene>
    <name evidence="7" type="ORF">ZHD862_LOCUS29593</name>
</gene>
<feature type="domain" description="EGF-like" evidence="6">
    <location>
        <begin position="152"/>
        <end position="189"/>
    </location>
</feature>
<keyword evidence="5" id="KW-1133">Transmembrane helix</keyword>
<dbReference type="SUPFAM" id="SSF57196">
    <property type="entry name" value="EGF/Laminin"/>
    <property type="match status" value="1"/>
</dbReference>
<evidence type="ECO:0000256" key="5">
    <source>
        <dbReference type="SAM" id="Phobius"/>
    </source>
</evidence>
<dbReference type="SMART" id="SM00179">
    <property type="entry name" value="EGF_CA"/>
    <property type="match status" value="2"/>
</dbReference>
<feature type="transmembrane region" description="Helical" evidence="5">
    <location>
        <begin position="205"/>
        <end position="226"/>
    </location>
</feature>
<evidence type="ECO:0000313" key="8">
    <source>
        <dbReference type="Proteomes" id="UP000663864"/>
    </source>
</evidence>
<dbReference type="AlphaFoldDB" id="A0A815FZZ6"/>
<name>A0A815FZZ6_9BILA</name>
<evidence type="ECO:0000256" key="3">
    <source>
        <dbReference type="ARBA" id="ARBA00023157"/>
    </source>
</evidence>
<feature type="domain" description="EGF-like" evidence="6">
    <location>
        <begin position="108"/>
        <end position="150"/>
    </location>
</feature>
<dbReference type="InterPro" id="IPR000742">
    <property type="entry name" value="EGF"/>
</dbReference>
<protein>
    <recommendedName>
        <fullName evidence="6">EGF-like domain-containing protein</fullName>
    </recommendedName>
</protein>
<accession>A0A815FZZ6</accession>
<dbReference type="PANTHER" id="PTHR24049">
    <property type="entry name" value="CRUMBS FAMILY MEMBER"/>
    <property type="match status" value="1"/>
</dbReference>
<comment type="caution">
    <text evidence="7">The sequence shown here is derived from an EMBL/GenBank/DDBJ whole genome shotgun (WGS) entry which is preliminary data.</text>
</comment>
<sequence>MRAGSGDFGSDNLYVVDEYNRRIQRFNLLTNSCVDQQLISSESTASISSELIIVTSTKQTTAISTESTIEFSTKQTPQPPSFVFVSSTCPNSTNIGDNCSFSDASCDMLQPCANNAPCNNIDDNQGTCVEISTTAFNCTCAPGWKDNQCERKIDYCYNITCENKGICRSMLMNYTCECLGESYSDRHCDIITKKILICRIISKSFAYIAIIPMTIVAMFVVIMDILKYCFGIDPT</sequence>
<dbReference type="Gene3D" id="2.10.25.10">
    <property type="entry name" value="Laminin"/>
    <property type="match status" value="1"/>
</dbReference>
<evidence type="ECO:0000259" key="6">
    <source>
        <dbReference type="PROSITE" id="PS50026"/>
    </source>
</evidence>
<keyword evidence="2" id="KW-0677">Repeat</keyword>
<dbReference type="SMART" id="SM00181">
    <property type="entry name" value="EGF"/>
    <property type="match status" value="2"/>
</dbReference>
<reference evidence="7" key="1">
    <citation type="submission" date="2021-02" db="EMBL/GenBank/DDBJ databases">
        <authorList>
            <person name="Nowell W R."/>
        </authorList>
    </citation>
    <scope>NUCLEOTIDE SEQUENCE</scope>
</reference>